<dbReference type="AlphaFoldDB" id="A0A822ZY05"/>
<sequence>MRRDFSRFFQPRCLIFLVVVAVVVFLAFPTSHQEEEKLEEIPAITHRVFLDVDIDDQRIGMKIPFC</sequence>
<name>A0A822ZY05_NELNU</name>
<protein>
    <submittedName>
        <fullName evidence="1">Uncharacterized protein</fullName>
    </submittedName>
</protein>
<dbReference type="EMBL" id="DUZY01000008">
    <property type="protein sequence ID" value="DAD46798.1"/>
    <property type="molecule type" value="Genomic_DNA"/>
</dbReference>
<proteinExistence type="predicted"/>
<reference evidence="1 2" key="1">
    <citation type="journal article" date="2020" name="Mol. Biol. Evol.">
        <title>Distinct Expression and Methylation Patterns for Genes with Different Fates following a Single Whole-Genome Duplication in Flowering Plants.</title>
        <authorList>
            <person name="Shi T."/>
            <person name="Rahmani R.S."/>
            <person name="Gugger P.F."/>
            <person name="Wang M."/>
            <person name="Li H."/>
            <person name="Zhang Y."/>
            <person name="Li Z."/>
            <person name="Wang Q."/>
            <person name="Van de Peer Y."/>
            <person name="Marchal K."/>
            <person name="Chen J."/>
        </authorList>
    </citation>
    <scope>NUCLEOTIDE SEQUENCE [LARGE SCALE GENOMIC DNA]</scope>
    <source>
        <tissue evidence="1">Leaf</tissue>
    </source>
</reference>
<dbReference type="Proteomes" id="UP000607653">
    <property type="component" value="Unassembled WGS sequence"/>
</dbReference>
<accession>A0A822ZY05</accession>
<evidence type="ECO:0000313" key="1">
    <source>
        <dbReference type="EMBL" id="DAD46798.1"/>
    </source>
</evidence>
<evidence type="ECO:0000313" key="2">
    <source>
        <dbReference type="Proteomes" id="UP000607653"/>
    </source>
</evidence>
<keyword evidence="2" id="KW-1185">Reference proteome</keyword>
<gene>
    <name evidence="1" type="ORF">HUJ06_016735</name>
</gene>
<comment type="caution">
    <text evidence="1">The sequence shown here is derived from an EMBL/GenBank/DDBJ whole genome shotgun (WGS) entry which is preliminary data.</text>
</comment>
<organism evidence="1 2">
    <name type="scientific">Nelumbo nucifera</name>
    <name type="common">Sacred lotus</name>
    <dbReference type="NCBI Taxonomy" id="4432"/>
    <lineage>
        <taxon>Eukaryota</taxon>
        <taxon>Viridiplantae</taxon>
        <taxon>Streptophyta</taxon>
        <taxon>Embryophyta</taxon>
        <taxon>Tracheophyta</taxon>
        <taxon>Spermatophyta</taxon>
        <taxon>Magnoliopsida</taxon>
        <taxon>Proteales</taxon>
        <taxon>Nelumbonaceae</taxon>
        <taxon>Nelumbo</taxon>
    </lineage>
</organism>